<dbReference type="AlphaFoldDB" id="A0A091D8C2"/>
<dbReference type="Proteomes" id="UP000028990">
    <property type="component" value="Unassembled WGS sequence"/>
</dbReference>
<evidence type="ECO:0000313" key="2">
    <source>
        <dbReference type="Proteomes" id="UP000028990"/>
    </source>
</evidence>
<organism evidence="1 2">
    <name type="scientific">Fukomys damarensis</name>
    <name type="common">Damaraland mole rat</name>
    <name type="synonym">Cryptomys damarensis</name>
    <dbReference type="NCBI Taxonomy" id="885580"/>
    <lineage>
        <taxon>Eukaryota</taxon>
        <taxon>Metazoa</taxon>
        <taxon>Chordata</taxon>
        <taxon>Craniata</taxon>
        <taxon>Vertebrata</taxon>
        <taxon>Euteleostomi</taxon>
        <taxon>Mammalia</taxon>
        <taxon>Eutheria</taxon>
        <taxon>Euarchontoglires</taxon>
        <taxon>Glires</taxon>
        <taxon>Rodentia</taxon>
        <taxon>Hystricomorpha</taxon>
        <taxon>Bathyergidae</taxon>
        <taxon>Fukomys</taxon>
    </lineage>
</organism>
<proteinExistence type="predicted"/>
<protein>
    <submittedName>
        <fullName evidence="1">Uncharacterized protein</fullName>
    </submittedName>
</protein>
<accession>A0A091D8C2</accession>
<name>A0A091D8C2_FUKDA</name>
<reference evidence="1 2" key="1">
    <citation type="submission" date="2013-11" db="EMBL/GenBank/DDBJ databases">
        <title>The Damaraland mole rat (Fukomys damarensis) genome and evolution of African mole rats.</title>
        <authorList>
            <person name="Gladyshev V.N."/>
            <person name="Fang X."/>
        </authorList>
    </citation>
    <scope>NUCLEOTIDE SEQUENCE [LARGE SCALE GENOMIC DNA]</scope>
    <source>
        <tissue evidence="1">Liver</tissue>
    </source>
</reference>
<evidence type="ECO:0000313" key="1">
    <source>
        <dbReference type="EMBL" id="KFO26520.1"/>
    </source>
</evidence>
<gene>
    <name evidence="1" type="ORF">H920_12093</name>
</gene>
<dbReference type="EMBL" id="KN123174">
    <property type="protein sequence ID" value="KFO26520.1"/>
    <property type="molecule type" value="Genomic_DNA"/>
</dbReference>
<keyword evidence="2" id="KW-1185">Reference proteome</keyword>
<sequence>MKMSELILHEEYQELTQMSAEEAEVELGPKNFQDTVLQVQDKSLAALVSLKSGLRKPVEKIRERKMTIEVQA</sequence>